<gene>
    <name evidence="2" type="ORF">OEIGOIKO_04943</name>
</gene>
<feature type="region of interest" description="Disordered" evidence="1">
    <location>
        <begin position="195"/>
        <end position="219"/>
    </location>
</feature>
<evidence type="ECO:0000256" key="1">
    <source>
        <dbReference type="SAM" id="MobiDB-lite"/>
    </source>
</evidence>
<protein>
    <submittedName>
        <fullName evidence="2">Uncharacterized protein</fullName>
    </submittedName>
</protein>
<proteinExistence type="predicted"/>
<dbReference type="AlphaFoldDB" id="A0A7U9KXF4"/>
<reference evidence="2 3" key="1">
    <citation type="submission" date="2018-11" db="EMBL/GenBank/DDBJ databases">
        <title>Whole genome sequence of Streptomyces chrestomyceticus NBRC 13444(T).</title>
        <authorList>
            <person name="Komaki H."/>
            <person name="Tamura T."/>
        </authorList>
    </citation>
    <scope>NUCLEOTIDE SEQUENCE [LARGE SCALE GENOMIC DNA]</scope>
    <source>
        <strain evidence="2 3">NBRC 13444</strain>
    </source>
</reference>
<name>A0A7U9KXF4_9ACTN</name>
<accession>A0A7U9KXF4</accession>
<feature type="compositionally biased region" description="Basic and acidic residues" evidence="1">
    <location>
        <begin position="210"/>
        <end position="219"/>
    </location>
</feature>
<evidence type="ECO:0000313" key="3">
    <source>
        <dbReference type="Proteomes" id="UP000287830"/>
    </source>
</evidence>
<organism evidence="2 3">
    <name type="scientific">Streptomyces chrestomyceticus JCM 4735</name>
    <dbReference type="NCBI Taxonomy" id="1306181"/>
    <lineage>
        <taxon>Bacteria</taxon>
        <taxon>Bacillati</taxon>
        <taxon>Actinomycetota</taxon>
        <taxon>Actinomycetes</taxon>
        <taxon>Kitasatosporales</taxon>
        <taxon>Streptomycetaceae</taxon>
        <taxon>Streptomyces</taxon>
    </lineage>
</organism>
<dbReference type="Proteomes" id="UP000287830">
    <property type="component" value="Unassembled WGS sequence"/>
</dbReference>
<dbReference type="GeneID" id="95623767"/>
<sequence>MKNSTQLQIEIPDGFHTLGLEGDDAYREDCIREMADLVWSEGTDLQRDTMAAVYDEMAATFAEDGAFYAGVCFVGMDDDRISTASVVARLDDADVTDAEIVAAGLAEALSHTTTEVSTVRVPAGPCVVSFHGSEWVPAEGAEPLGIARVDAQIPVPSRAQLLTLSLSTPSLTELPVYVNMLRLIAETVTVVDAEPSSDPSAEVVTGQRSVADEVRSTFG</sequence>
<dbReference type="OrthoDB" id="3870351at2"/>
<dbReference type="EMBL" id="BHZC01000001">
    <property type="protein sequence ID" value="GCD37159.1"/>
    <property type="molecule type" value="Genomic_DNA"/>
</dbReference>
<dbReference type="RefSeq" id="WP_125046557.1">
    <property type="nucleotide sequence ID" value="NZ_BHZC01000001.1"/>
</dbReference>
<comment type="caution">
    <text evidence="2">The sequence shown here is derived from an EMBL/GenBank/DDBJ whole genome shotgun (WGS) entry which is preliminary data.</text>
</comment>
<evidence type="ECO:0000313" key="2">
    <source>
        <dbReference type="EMBL" id="GCD37159.1"/>
    </source>
</evidence>